<organism evidence="2 3">
    <name type="scientific">Striga asiatica</name>
    <name type="common">Asiatic witchweed</name>
    <name type="synonym">Buchnera asiatica</name>
    <dbReference type="NCBI Taxonomy" id="4170"/>
    <lineage>
        <taxon>Eukaryota</taxon>
        <taxon>Viridiplantae</taxon>
        <taxon>Streptophyta</taxon>
        <taxon>Embryophyta</taxon>
        <taxon>Tracheophyta</taxon>
        <taxon>Spermatophyta</taxon>
        <taxon>Magnoliopsida</taxon>
        <taxon>eudicotyledons</taxon>
        <taxon>Gunneridae</taxon>
        <taxon>Pentapetalae</taxon>
        <taxon>asterids</taxon>
        <taxon>lamiids</taxon>
        <taxon>Lamiales</taxon>
        <taxon>Orobanchaceae</taxon>
        <taxon>Buchnereae</taxon>
        <taxon>Striga</taxon>
    </lineage>
</organism>
<evidence type="ECO:0000313" key="2">
    <source>
        <dbReference type="EMBL" id="GER47719.1"/>
    </source>
</evidence>
<protein>
    <submittedName>
        <fullName evidence="2">ERD (Early-responsive to dehydration stress)family protein</fullName>
    </submittedName>
</protein>
<accession>A0A5A7QRN5</accession>
<evidence type="ECO:0000313" key="3">
    <source>
        <dbReference type="Proteomes" id="UP000325081"/>
    </source>
</evidence>
<feature type="region of interest" description="Disordered" evidence="1">
    <location>
        <begin position="1"/>
        <end position="28"/>
    </location>
</feature>
<evidence type="ECO:0000256" key="1">
    <source>
        <dbReference type="SAM" id="MobiDB-lite"/>
    </source>
</evidence>
<dbReference type="Proteomes" id="UP000325081">
    <property type="component" value="Unassembled WGS sequence"/>
</dbReference>
<proteinExistence type="predicted"/>
<dbReference type="EMBL" id="BKCP01008037">
    <property type="protein sequence ID" value="GER47719.1"/>
    <property type="molecule type" value="Genomic_DNA"/>
</dbReference>
<name>A0A5A7QRN5_STRAF</name>
<reference evidence="3" key="1">
    <citation type="journal article" date="2019" name="Curr. Biol.">
        <title>Genome Sequence of Striga asiatica Provides Insight into the Evolution of Plant Parasitism.</title>
        <authorList>
            <person name="Yoshida S."/>
            <person name="Kim S."/>
            <person name="Wafula E.K."/>
            <person name="Tanskanen J."/>
            <person name="Kim Y.M."/>
            <person name="Honaas L."/>
            <person name="Yang Z."/>
            <person name="Spallek T."/>
            <person name="Conn C.E."/>
            <person name="Ichihashi Y."/>
            <person name="Cheong K."/>
            <person name="Cui S."/>
            <person name="Der J.P."/>
            <person name="Gundlach H."/>
            <person name="Jiao Y."/>
            <person name="Hori C."/>
            <person name="Ishida J.K."/>
            <person name="Kasahara H."/>
            <person name="Kiba T."/>
            <person name="Kim M.S."/>
            <person name="Koo N."/>
            <person name="Laohavisit A."/>
            <person name="Lee Y.H."/>
            <person name="Lumba S."/>
            <person name="McCourt P."/>
            <person name="Mortimer J.C."/>
            <person name="Mutuku J.M."/>
            <person name="Nomura T."/>
            <person name="Sasaki-Sekimoto Y."/>
            <person name="Seto Y."/>
            <person name="Wang Y."/>
            <person name="Wakatake T."/>
            <person name="Sakakibara H."/>
            <person name="Demura T."/>
            <person name="Yamaguchi S."/>
            <person name="Yoneyama K."/>
            <person name="Manabe R.I."/>
            <person name="Nelson D.C."/>
            <person name="Schulman A.H."/>
            <person name="Timko M.P."/>
            <person name="dePamphilis C.W."/>
            <person name="Choi D."/>
            <person name="Shirasu K."/>
        </authorList>
    </citation>
    <scope>NUCLEOTIDE SEQUENCE [LARGE SCALE GENOMIC DNA]</scope>
    <source>
        <strain evidence="3">cv. UVA1</strain>
    </source>
</reference>
<dbReference type="AlphaFoldDB" id="A0A5A7QRN5"/>
<gene>
    <name evidence="2" type="ORF">STAS_24840</name>
</gene>
<keyword evidence="3" id="KW-1185">Reference proteome</keyword>
<comment type="caution">
    <text evidence="2">The sequence shown here is derived from an EMBL/GenBank/DDBJ whole genome shotgun (WGS) entry which is preliminary data.</text>
</comment>
<sequence length="161" mass="18379">MSLKKGEAKSASPEVCPRRRNRRKKESQDWKDFVELTVTQREDQRVGKGFWSQDHGCFCKATKDAVVSTAASAVRDWDDDRECLFPARKNSKDIPRKEENRLQTVALTFGMECAGSTKLSKCTEEALRCLSSLNIKSFLLRGPQKKRKRFSVAQIPRIHSS</sequence>